<name>A0A2A4TBA8_9DELT</name>
<dbReference type="InterPro" id="IPR014774">
    <property type="entry name" value="KaiC-like_dom"/>
</dbReference>
<dbReference type="Gene3D" id="1.10.860.10">
    <property type="entry name" value="DNAb Helicase, Chain A"/>
    <property type="match status" value="1"/>
</dbReference>
<evidence type="ECO:0000259" key="3">
    <source>
        <dbReference type="Pfam" id="PF00772"/>
    </source>
</evidence>
<dbReference type="InterPro" id="IPR036185">
    <property type="entry name" value="DNA_heli_DnaB-like_N_sf"/>
</dbReference>
<dbReference type="Gene3D" id="3.40.50.300">
    <property type="entry name" value="P-loop containing nucleotide triphosphate hydrolases"/>
    <property type="match status" value="1"/>
</dbReference>
<dbReference type="AlphaFoldDB" id="A0A2A4TBA8"/>
<dbReference type="GO" id="GO:0003678">
    <property type="term" value="F:DNA helicase activity"/>
    <property type="evidence" value="ECO:0007669"/>
    <property type="project" value="InterPro"/>
</dbReference>
<gene>
    <name evidence="5" type="ORF">COB67_00130</name>
</gene>
<dbReference type="InterPro" id="IPR007693">
    <property type="entry name" value="DNA_helicase_DnaB-like_N"/>
</dbReference>
<sequence>MIIDQESLLFKSGFEVTILTSLIFDYNTIESSDPGILTKIIPDDFYTPGHKEIYKAILYLNETDTPINEEFIHKHLVQKDKFNEQVMLNILTASPAANINAYIDTLKKHRMSRETLSLCNLSKNKLLEGIEPDTVLIDIENSLDALRKIGHGNNNIVTGANLLEEYEQKTIERVKTSFEPIESILPEGIDKGSLIVITGETETGKTHLTYSIIESASNNCLTGLISLEFGEEDWVTRIKGLMRSNISIKPENIYTEFDAYDINSLSTILYDWHNIGVKLVVIDSLSEIFNYNYSSETEKINYIAKVINMIAKKTGMIIILIAQGSKEDNNSNRPGVLNSVLVPHWAKIFWKISYNEQTRVRTLQWKKNKQSRDYPLQKLYFNSNGEITTGLNQSMKKNLKPLN</sequence>
<evidence type="ECO:0000259" key="4">
    <source>
        <dbReference type="Pfam" id="PF06745"/>
    </source>
</evidence>
<dbReference type="GO" id="GO:0006260">
    <property type="term" value="P:DNA replication"/>
    <property type="evidence" value="ECO:0007669"/>
    <property type="project" value="UniProtKB-KW"/>
</dbReference>
<dbReference type="InterPro" id="IPR027417">
    <property type="entry name" value="P-loop_NTPase"/>
</dbReference>
<dbReference type="Pfam" id="PF06745">
    <property type="entry name" value="ATPase"/>
    <property type="match status" value="1"/>
</dbReference>
<feature type="domain" description="KaiC-like" evidence="4">
    <location>
        <begin position="174"/>
        <end position="339"/>
    </location>
</feature>
<evidence type="ECO:0000313" key="6">
    <source>
        <dbReference type="Proteomes" id="UP000218113"/>
    </source>
</evidence>
<keyword evidence="2" id="KW-0238">DNA-binding</keyword>
<dbReference type="GO" id="GO:0005829">
    <property type="term" value="C:cytosol"/>
    <property type="evidence" value="ECO:0007669"/>
    <property type="project" value="TreeGrafter"/>
</dbReference>
<proteinExistence type="predicted"/>
<dbReference type="SUPFAM" id="SSF52540">
    <property type="entry name" value="P-loop containing nucleoside triphosphate hydrolases"/>
    <property type="match status" value="1"/>
</dbReference>
<dbReference type="EMBL" id="NVSR01000001">
    <property type="protein sequence ID" value="PCI30896.1"/>
    <property type="molecule type" value="Genomic_DNA"/>
</dbReference>
<keyword evidence="1" id="KW-0235">DNA replication</keyword>
<feature type="domain" description="DNA helicase DnaB-like N-terminal" evidence="3">
    <location>
        <begin position="15"/>
        <end position="107"/>
    </location>
</feature>
<organism evidence="5 6">
    <name type="scientific">SAR324 cluster bacterium</name>
    <dbReference type="NCBI Taxonomy" id="2024889"/>
    <lineage>
        <taxon>Bacteria</taxon>
        <taxon>Deltaproteobacteria</taxon>
        <taxon>SAR324 cluster</taxon>
    </lineage>
</organism>
<dbReference type="PANTHER" id="PTHR30153:SF2">
    <property type="entry name" value="REPLICATIVE DNA HELICASE"/>
    <property type="match status" value="1"/>
</dbReference>
<evidence type="ECO:0000313" key="5">
    <source>
        <dbReference type="EMBL" id="PCI30896.1"/>
    </source>
</evidence>
<dbReference type="GO" id="GO:0003677">
    <property type="term" value="F:DNA binding"/>
    <property type="evidence" value="ECO:0007669"/>
    <property type="project" value="UniProtKB-KW"/>
</dbReference>
<reference evidence="6" key="1">
    <citation type="submission" date="2017-08" db="EMBL/GenBank/DDBJ databases">
        <title>A dynamic microbial community with high functional redundancy inhabits the cold, oxic subseafloor aquifer.</title>
        <authorList>
            <person name="Tully B.J."/>
            <person name="Wheat C.G."/>
            <person name="Glazer B.T."/>
            <person name="Huber J.A."/>
        </authorList>
    </citation>
    <scope>NUCLEOTIDE SEQUENCE [LARGE SCALE GENOMIC DNA]</scope>
</reference>
<comment type="caution">
    <text evidence="5">The sequence shown here is derived from an EMBL/GenBank/DDBJ whole genome shotgun (WGS) entry which is preliminary data.</text>
</comment>
<evidence type="ECO:0000256" key="1">
    <source>
        <dbReference type="ARBA" id="ARBA00022705"/>
    </source>
</evidence>
<protein>
    <recommendedName>
        <fullName evidence="7">DNA helicase</fullName>
    </recommendedName>
</protein>
<dbReference type="GO" id="GO:0005524">
    <property type="term" value="F:ATP binding"/>
    <property type="evidence" value="ECO:0007669"/>
    <property type="project" value="InterPro"/>
</dbReference>
<dbReference type="Pfam" id="PF00772">
    <property type="entry name" value="DnaB"/>
    <property type="match status" value="1"/>
</dbReference>
<dbReference type="Proteomes" id="UP000218113">
    <property type="component" value="Unassembled WGS sequence"/>
</dbReference>
<evidence type="ECO:0000256" key="2">
    <source>
        <dbReference type="ARBA" id="ARBA00023125"/>
    </source>
</evidence>
<evidence type="ECO:0008006" key="7">
    <source>
        <dbReference type="Google" id="ProtNLM"/>
    </source>
</evidence>
<dbReference type="InterPro" id="IPR016136">
    <property type="entry name" value="DNA_helicase_N/primase_C"/>
</dbReference>
<accession>A0A2A4TBA8</accession>
<dbReference type="PANTHER" id="PTHR30153">
    <property type="entry name" value="REPLICATIVE DNA HELICASE DNAB"/>
    <property type="match status" value="1"/>
</dbReference>
<dbReference type="SUPFAM" id="SSF48024">
    <property type="entry name" value="N-terminal domain of DnaB helicase"/>
    <property type="match status" value="1"/>
</dbReference>